<evidence type="ECO:0000313" key="2">
    <source>
        <dbReference type="EMBL" id="CRL00670.1"/>
    </source>
</evidence>
<evidence type="ECO:0000313" key="3">
    <source>
        <dbReference type="Proteomes" id="UP000183832"/>
    </source>
</evidence>
<feature type="compositionally biased region" description="Basic residues" evidence="1">
    <location>
        <begin position="1"/>
        <end position="13"/>
    </location>
</feature>
<evidence type="ECO:0000256" key="1">
    <source>
        <dbReference type="SAM" id="MobiDB-lite"/>
    </source>
</evidence>
<feature type="compositionally biased region" description="Polar residues" evidence="1">
    <location>
        <begin position="42"/>
        <end position="55"/>
    </location>
</feature>
<reference evidence="2 3" key="1">
    <citation type="submission" date="2015-04" db="EMBL/GenBank/DDBJ databases">
        <authorList>
            <person name="Syromyatnikov M.Y."/>
            <person name="Popov V.N."/>
        </authorList>
    </citation>
    <scope>NUCLEOTIDE SEQUENCE [LARGE SCALE GENOMIC DNA]</scope>
</reference>
<gene>
    <name evidence="2" type="ORF">CLUMA_CG013930</name>
</gene>
<name>A0A1J1INK2_9DIPT</name>
<accession>A0A1J1INK2</accession>
<dbReference type="EMBL" id="CVRI01000054">
    <property type="protein sequence ID" value="CRL00670.1"/>
    <property type="molecule type" value="Genomic_DNA"/>
</dbReference>
<organism evidence="2 3">
    <name type="scientific">Clunio marinus</name>
    <dbReference type="NCBI Taxonomy" id="568069"/>
    <lineage>
        <taxon>Eukaryota</taxon>
        <taxon>Metazoa</taxon>
        <taxon>Ecdysozoa</taxon>
        <taxon>Arthropoda</taxon>
        <taxon>Hexapoda</taxon>
        <taxon>Insecta</taxon>
        <taxon>Pterygota</taxon>
        <taxon>Neoptera</taxon>
        <taxon>Endopterygota</taxon>
        <taxon>Diptera</taxon>
        <taxon>Nematocera</taxon>
        <taxon>Chironomoidea</taxon>
        <taxon>Chironomidae</taxon>
        <taxon>Clunio</taxon>
    </lineage>
</organism>
<dbReference type="Proteomes" id="UP000183832">
    <property type="component" value="Unassembled WGS sequence"/>
</dbReference>
<feature type="compositionally biased region" description="Basic and acidic residues" evidence="1">
    <location>
        <begin position="14"/>
        <end position="33"/>
    </location>
</feature>
<dbReference type="AlphaFoldDB" id="A0A1J1INK2"/>
<keyword evidence="3" id="KW-1185">Reference proteome</keyword>
<proteinExistence type="predicted"/>
<protein>
    <submittedName>
        <fullName evidence="2">CLUMA_CG013930, isoform A</fullName>
    </submittedName>
</protein>
<feature type="region of interest" description="Disordered" evidence="1">
    <location>
        <begin position="1"/>
        <end position="64"/>
    </location>
</feature>
<sequence length="86" mass="10035">MKSTNAHRVKLPRKNKELQEKPKETNKLPDRTKKSNKRHTLTNRTQRQENLTSSHSTHHSRNCENDLIIMQCDIELSAMAKNLAKC</sequence>